<dbReference type="EMBL" id="MNCJ02000324">
    <property type="protein sequence ID" value="KAF5791004.1"/>
    <property type="molecule type" value="Genomic_DNA"/>
</dbReference>
<dbReference type="AlphaFoldDB" id="A0A9K3I5T1"/>
<dbReference type="Proteomes" id="UP000215914">
    <property type="component" value="Unassembled WGS sequence"/>
</dbReference>
<sequence length="53" mass="6351">MVGCYNCAAPKDCYFLYFISRIDKLKMQKSFSINRFLNVQKRNQYLSSYLLLN</sequence>
<evidence type="ECO:0000313" key="1">
    <source>
        <dbReference type="EMBL" id="KAF5791004.1"/>
    </source>
</evidence>
<evidence type="ECO:0000313" key="2">
    <source>
        <dbReference type="Proteomes" id="UP000215914"/>
    </source>
</evidence>
<dbReference type="Gramene" id="mRNA:HanXRQr2_Chr09g0389781">
    <property type="protein sequence ID" value="CDS:HanXRQr2_Chr09g0389781.1"/>
    <property type="gene ID" value="HanXRQr2_Chr09g0389781"/>
</dbReference>
<accession>A0A9K3I5T1</accession>
<comment type="caution">
    <text evidence="1">The sequence shown here is derived from an EMBL/GenBank/DDBJ whole genome shotgun (WGS) entry which is preliminary data.</text>
</comment>
<reference evidence="1" key="2">
    <citation type="submission" date="2020-06" db="EMBL/GenBank/DDBJ databases">
        <title>Helianthus annuus Genome sequencing and assembly Release 2.</title>
        <authorList>
            <person name="Gouzy J."/>
            <person name="Langlade N."/>
            <person name="Munos S."/>
        </authorList>
    </citation>
    <scope>NUCLEOTIDE SEQUENCE</scope>
    <source>
        <tissue evidence="1">Leaves</tissue>
    </source>
</reference>
<proteinExistence type="predicted"/>
<keyword evidence="2" id="KW-1185">Reference proteome</keyword>
<protein>
    <submittedName>
        <fullName evidence="1">Uncharacterized protein</fullName>
    </submittedName>
</protein>
<reference evidence="1" key="1">
    <citation type="journal article" date="2017" name="Nature">
        <title>The sunflower genome provides insights into oil metabolism, flowering and Asterid evolution.</title>
        <authorList>
            <person name="Badouin H."/>
            <person name="Gouzy J."/>
            <person name="Grassa C.J."/>
            <person name="Murat F."/>
            <person name="Staton S.E."/>
            <person name="Cottret L."/>
            <person name="Lelandais-Briere C."/>
            <person name="Owens G.L."/>
            <person name="Carrere S."/>
            <person name="Mayjonade B."/>
            <person name="Legrand L."/>
            <person name="Gill N."/>
            <person name="Kane N.C."/>
            <person name="Bowers J.E."/>
            <person name="Hubner S."/>
            <person name="Bellec A."/>
            <person name="Berard A."/>
            <person name="Berges H."/>
            <person name="Blanchet N."/>
            <person name="Boniface M.C."/>
            <person name="Brunel D."/>
            <person name="Catrice O."/>
            <person name="Chaidir N."/>
            <person name="Claudel C."/>
            <person name="Donnadieu C."/>
            <person name="Faraut T."/>
            <person name="Fievet G."/>
            <person name="Helmstetter N."/>
            <person name="King M."/>
            <person name="Knapp S.J."/>
            <person name="Lai Z."/>
            <person name="Le Paslier M.C."/>
            <person name="Lippi Y."/>
            <person name="Lorenzon L."/>
            <person name="Mandel J.R."/>
            <person name="Marage G."/>
            <person name="Marchand G."/>
            <person name="Marquand E."/>
            <person name="Bret-Mestries E."/>
            <person name="Morien E."/>
            <person name="Nambeesan S."/>
            <person name="Nguyen T."/>
            <person name="Pegot-Espagnet P."/>
            <person name="Pouilly N."/>
            <person name="Raftis F."/>
            <person name="Sallet E."/>
            <person name="Schiex T."/>
            <person name="Thomas J."/>
            <person name="Vandecasteele C."/>
            <person name="Vares D."/>
            <person name="Vear F."/>
            <person name="Vautrin S."/>
            <person name="Crespi M."/>
            <person name="Mangin B."/>
            <person name="Burke J.M."/>
            <person name="Salse J."/>
            <person name="Munos S."/>
            <person name="Vincourt P."/>
            <person name="Rieseberg L.H."/>
            <person name="Langlade N.B."/>
        </authorList>
    </citation>
    <scope>NUCLEOTIDE SEQUENCE</scope>
    <source>
        <tissue evidence="1">Leaves</tissue>
    </source>
</reference>
<organism evidence="1 2">
    <name type="scientific">Helianthus annuus</name>
    <name type="common">Common sunflower</name>
    <dbReference type="NCBI Taxonomy" id="4232"/>
    <lineage>
        <taxon>Eukaryota</taxon>
        <taxon>Viridiplantae</taxon>
        <taxon>Streptophyta</taxon>
        <taxon>Embryophyta</taxon>
        <taxon>Tracheophyta</taxon>
        <taxon>Spermatophyta</taxon>
        <taxon>Magnoliopsida</taxon>
        <taxon>eudicotyledons</taxon>
        <taxon>Gunneridae</taxon>
        <taxon>Pentapetalae</taxon>
        <taxon>asterids</taxon>
        <taxon>campanulids</taxon>
        <taxon>Asterales</taxon>
        <taxon>Asteraceae</taxon>
        <taxon>Asteroideae</taxon>
        <taxon>Heliantheae alliance</taxon>
        <taxon>Heliantheae</taxon>
        <taxon>Helianthus</taxon>
    </lineage>
</organism>
<gene>
    <name evidence="1" type="ORF">HanXRQr2_Chr09g0389781</name>
</gene>
<name>A0A9K3I5T1_HELAN</name>